<dbReference type="KEGG" id="cvn:111127163"/>
<feature type="coiled-coil region" evidence="1">
    <location>
        <begin position="35"/>
        <end position="65"/>
    </location>
</feature>
<evidence type="ECO:0000313" key="2">
    <source>
        <dbReference type="Proteomes" id="UP000694844"/>
    </source>
</evidence>
<reference evidence="3" key="1">
    <citation type="submission" date="2025-08" db="UniProtKB">
        <authorList>
            <consortium name="RefSeq"/>
        </authorList>
    </citation>
    <scope>IDENTIFICATION</scope>
    <source>
        <tissue evidence="3">Whole sample</tissue>
    </source>
</reference>
<keyword evidence="1" id="KW-0175">Coiled coil</keyword>
<dbReference type="GeneID" id="111127163"/>
<evidence type="ECO:0000256" key="1">
    <source>
        <dbReference type="SAM" id="Coils"/>
    </source>
</evidence>
<organism evidence="2 3">
    <name type="scientific">Crassostrea virginica</name>
    <name type="common">Eastern oyster</name>
    <dbReference type="NCBI Taxonomy" id="6565"/>
    <lineage>
        <taxon>Eukaryota</taxon>
        <taxon>Metazoa</taxon>
        <taxon>Spiralia</taxon>
        <taxon>Lophotrochozoa</taxon>
        <taxon>Mollusca</taxon>
        <taxon>Bivalvia</taxon>
        <taxon>Autobranchia</taxon>
        <taxon>Pteriomorphia</taxon>
        <taxon>Ostreida</taxon>
        <taxon>Ostreoidea</taxon>
        <taxon>Ostreidae</taxon>
        <taxon>Crassostrea</taxon>
    </lineage>
</organism>
<dbReference type="AlphaFoldDB" id="A0A8B8DJN5"/>
<dbReference type="RefSeq" id="XP_022327930.1">
    <property type="nucleotide sequence ID" value="XM_022472222.1"/>
</dbReference>
<sequence>MGNFDSRNLTFPRPIFIQLKDKHYKDTVMKHVQVLRDNKSNIRVLQQLLEKVREKRKQLYDIQQKYADRNIKTRIKGDQLVFTRSNSVYRDKPGSRPIADEVINGDELKTVISTGKSVKENGNRFIGQATTAIS</sequence>
<name>A0A8B8DJN5_CRAVI</name>
<evidence type="ECO:0000313" key="3">
    <source>
        <dbReference type="RefSeq" id="XP_022327930.1"/>
    </source>
</evidence>
<accession>A0A8B8DJN5</accession>
<dbReference type="Proteomes" id="UP000694844">
    <property type="component" value="Chromosome 3"/>
</dbReference>
<keyword evidence="2" id="KW-1185">Reference proteome</keyword>
<proteinExistence type="predicted"/>
<gene>
    <name evidence="3" type="primary">LOC111127163</name>
</gene>
<protein>
    <submittedName>
        <fullName evidence="3">Uncharacterized protein LOC111127163</fullName>
    </submittedName>
</protein>